<accession>A0A4Y8SNZ3</accession>
<feature type="transmembrane region" description="Helical" evidence="10">
    <location>
        <begin position="43"/>
        <end position="61"/>
    </location>
</feature>
<keyword evidence="9 10" id="KW-0472">Membrane</keyword>
<evidence type="ECO:0000313" key="12">
    <source>
        <dbReference type="Proteomes" id="UP000297540"/>
    </source>
</evidence>
<feature type="transmembrane region" description="Helical" evidence="10">
    <location>
        <begin position="21"/>
        <end position="37"/>
    </location>
</feature>
<feature type="transmembrane region" description="Helical" evidence="10">
    <location>
        <begin position="68"/>
        <end position="85"/>
    </location>
</feature>
<dbReference type="InterPro" id="IPR006419">
    <property type="entry name" value="NMN_transpt_PnuC"/>
</dbReference>
<evidence type="ECO:0000256" key="10">
    <source>
        <dbReference type="SAM" id="Phobius"/>
    </source>
</evidence>
<evidence type="ECO:0000256" key="1">
    <source>
        <dbReference type="ARBA" id="ARBA00002672"/>
    </source>
</evidence>
<evidence type="ECO:0000256" key="4">
    <source>
        <dbReference type="ARBA" id="ARBA00017522"/>
    </source>
</evidence>
<evidence type="ECO:0000256" key="8">
    <source>
        <dbReference type="ARBA" id="ARBA00022989"/>
    </source>
</evidence>
<evidence type="ECO:0000256" key="7">
    <source>
        <dbReference type="ARBA" id="ARBA00022692"/>
    </source>
</evidence>
<name>A0A4Y8SNZ3_9SPHI</name>
<comment type="subcellular location">
    <subcellularLocation>
        <location evidence="2">Cell membrane</location>
        <topology evidence="2">Multi-pass membrane protein</topology>
    </subcellularLocation>
</comment>
<sequence>MHASSLSVGQQLIQEIRNTTLLEWVGAITGAACVYLAARQSIWNWLVAIVSVLAYSIVFYKNQLYGDAVLQMYFLSTCVYGWYFWLKKTEKDEKPITSLTNQGLALTALATVALALVLGFILDKFTPTNVPYIDGFCTAVSFVAQLLMTRKVLQNWALWVFVDACYVPLYIYKRLYLTALLYVILFVIAYKGYIDWNKQYKKTVIPMSKGLHLEKKEQN</sequence>
<dbReference type="PANTHER" id="PTHR36122">
    <property type="entry name" value="NICOTINAMIDE RIBOSIDE TRANSPORTER PNUC"/>
    <property type="match status" value="1"/>
</dbReference>
<protein>
    <recommendedName>
        <fullName evidence="4">Nicotinamide riboside transporter PnuC</fullName>
    </recommendedName>
</protein>
<dbReference type="GO" id="GO:0005886">
    <property type="term" value="C:plasma membrane"/>
    <property type="evidence" value="ECO:0007669"/>
    <property type="project" value="UniProtKB-SubCell"/>
</dbReference>
<organism evidence="11 12">
    <name type="scientific">Mucilaginibacter psychrotolerans</name>
    <dbReference type="NCBI Taxonomy" id="1524096"/>
    <lineage>
        <taxon>Bacteria</taxon>
        <taxon>Pseudomonadati</taxon>
        <taxon>Bacteroidota</taxon>
        <taxon>Sphingobacteriia</taxon>
        <taxon>Sphingobacteriales</taxon>
        <taxon>Sphingobacteriaceae</taxon>
        <taxon>Mucilaginibacter</taxon>
    </lineage>
</organism>
<gene>
    <name evidence="11" type="ORF">E2R66_03525</name>
</gene>
<evidence type="ECO:0000256" key="3">
    <source>
        <dbReference type="ARBA" id="ARBA00006669"/>
    </source>
</evidence>
<dbReference type="Proteomes" id="UP000297540">
    <property type="component" value="Unassembled WGS sequence"/>
</dbReference>
<dbReference type="Pfam" id="PF04973">
    <property type="entry name" value="NMN_transporter"/>
    <property type="match status" value="1"/>
</dbReference>
<feature type="transmembrane region" description="Helical" evidence="10">
    <location>
        <begin position="175"/>
        <end position="193"/>
    </location>
</feature>
<feature type="transmembrane region" description="Helical" evidence="10">
    <location>
        <begin position="105"/>
        <end position="122"/>
    </location>
</feature>
<dbReference type="NCBIfam" id="TIGR01528">
    <property type="entry name" value="NMN_trans_PnuC"/>
    <property type="match status" value="1"/>
</dbReference>
<comment type="function">
    <text evidence="1">Required for nicotinamide riboside transport across the inner membrane.</text>
</comment>
<keyword evidence="12" id="KW-1185">Reference proteome</keyword>
<evidence type="ECO:0000256" key="9">
    <source>
        <dbReference type="ARBA" id="ARBA00023136"/>
    </source>
</evidence>
<dbReference type="AlphaFoldDB" id="A0A4Y8SNZ3"/>
<comment type="caution">
    <text evidence="11">The sequence shown here is derived from an EMBL/GenBank/DDBJ whole genome shotgun (WGS) entry which is preliminary data.</text>
</comment>
<evidence type="ECO:0000256" key="2">
    <source>
        <dbReference type="ARBA" id="ARBA00004651"/>
    </source>
</evidence>
<dbReference type="RefSeq" id="WP_133226313.1">
    <property type="nucleotide sequence ID" value="NZ_SOZE01000002.1"/>
</dbReference>
<dbReference type="EMBL" id="SOZE01000002">
    <property type="protein sequence ID" value="TFF40331.1"/>
    <property type="molecule type" value="Genomic_DNA"/>
</dbReference>
<dbReference type="OrthoDB" id="9791248at2"/>
<dbReference type="GO" id="GO:0034257">
    <property type="term" value="F:nicotinamide riboside transmembrane transporter activity"/>
    <property type="evidence" value="ECO:0007669"/>
    <property type="project" value="InterPro"/>
</dbReference>
<evidence type="ECO:0000256" key="5">
    <source>
        <dbReference type="ARBA" id="ARBA00022448"/>
    </source>
</evidence>
<proteinExistence type="inferred from homology"/>
<keyword evidence="5" id="KW-0813">Transport</keyword>
<keyword evidence="7 10" id="KW-0812">Transmembrane</keyword>
<evidence type="ECO:0000313" key="11">
    <source>
        <dbReference type="EMBL" id="TFF40331.1"/>
    </source>
</evidence>
<evidence type="ECO:0000256" key="6">
    <source>
        <dbReference type="ARBA" id="ARBA00022475"/>
    </source>
</evidence>
<reference evidence="11 12" key="1">
    <citation type="journal article" date="2017" name="Int. J. Syst. Evol. Microbiol.">
        <title>Mucilaginibacterpsychrotolerans sp. nov., isolated from peatlands.</title>
        <authorList>
            <person name="Deng Y."/>
            <person name="Shen L."/>
            <person name="Xu B."/>
            <person name="Liu Y."/>
            <person name="Gu Z."/>
            <person name="Liu H."/>
            <person name="Zhou Y."/>
        </authorList>
    </citation>
    <scope>NUCLEOTIDE SEQUENCE [LARGE SCALE GENOMIC DNA]</scope>
    <source>
        <strain evidence="11 12">NH7-4</strain>
    </source>
</reference>
<dbReference type="PANTHER" id="PTHR36122:SF2">
    <property type="entry name" value="NICOTINAMIDE RIBOSIDE TRANSPORTER PNUC"/>
    <property type="match status" value="1"/>
</dbReference>
<comment type="similarity">
    <text evidence="3">Belongs to the nicotinamide ribonucleoside (NR) uptake permease (TC 4.B.1) family.</text>
</comment>
<keyword evidence="8 10" id="KW-1133">Transmembrane helix</keyword>
<keyword evidence="6" id="KW-1003">Cell membrane</keyword>